<protein>
    <submittedName>
        <fullName evidence="2">Uncharacterized protein</fullName>
    </submittedName>
</protein>
<dbReference type="EMBL" id="MF580956">
    <property type="protein sequence ID" value="AUO79009.1"/>
    <property type="molecule type" value="Genomic_DNA"/>
</dbReference>
<accession>A0A2I6UG98</accession>
<keyword evidence="1" id="KW-0472">Membrane</keyword>
<feature type="transmembrane region" description="Helical" evidence="1">
    <location>
        <begin position="12"/>
        <end position="30"/>
    </location>
</feature>
<keyword evidence="1" id="KW-0812">Transmembrane</keyword>
<dbReference type="RefSeq" id="YP_009639378.1">
    <property type="nucleotide sequence ID" value="NC_042349.1"/>
</dbReference>
<evidence type="ECO:0000256" key="1">
    <source>
        <dbReference type="SAM" id="Phobius"/>
    </source>
</evidence>
<keyword evidence="1" id="KW-1133">Transmembrane helix</keyword>
<dbReference type="GeneID" id="40236170"/>
<reference evidence="2 3" key="1">
    <citation type="submission" date="2017-07" db="EMBL/GenBank/DDBJ databases">
        <title>Characterization of ecologically diverse viruses infecting co-occurring strains of cosmopolitan hyperhalophilic Bacteroidetes.</title>
        <authorList>
            <person name="Villamor J."/>
            <person name="Ramos-Barbero M.D."/>
            <person name="Gonzalez-Torres P."/>
            <person name="Gabaldon T."/>
            <person name="Rollesso-Mora R."/>
            <person name="Meseguer I."/>
            <person name="Martinez-Garcia M."/>
            <person name="Santos F."/>
            <person name="Anton J."/>
        </authorList>
    </citation>
    <scope>NUCLEOTIDE SEQUENCE [LARGE SCALE GENOMIC DNA]</scope>
</reference>
<name>A0A2I6UG98_9CAUD</name>
<keyword evidence="3" id="KW-1185">Reference proteome</keyword>
<feature type="transmembrane region" description="Helical" evidence="1">
    <location>
        <begin position="36"/>
        <end position="58"/>
    </location>
</feature>
<dbReference type="Proteomes" id="UP000241693">
    <property type="component" value="Segment"/>
</dbReference>
<proteinExistence type="predicted"/>
<sequence>MPHEYLYAFLSRHPIGITIGASLANFVAWLESFTGFVKVFTVYLSFLVLLLTAIVKLIDTYDKVKARFDIEAKVETDVDQKEE</sequence>
<evidence type="ECO:0000313" key="3">
    <source>
        <dbReference type="Proteomes" id="UP000241693"/>
    </source>
</evidence>
<organism evidence="2 3">
    <name type="scientific">Salinibacter phage M8CC-19</name>
    <dbReference type="NCBI Taxonomy" id="2681613"/>
    <lineage>
        <taxon>Viruses</taxon>
        <taxon>Duplodnaviria</taxon>
        <taxon>Heunggongvirae</taxon>
        <taxon>Uroviricota</taxon>
        <taxon>Caudoviricetes</taxon>
        <taxon>Kryptosalinivirus</taxon>
        <taxon>Kryptosalinivirus M8CC19</taxon>
    </lineage>
</organism>
<dbReference type="KEGG" id="vg:40236170"/>
<evidence type="ECO:0000313" key="2">
    <source>
        <dbReference type="EMBL" id="AUO79009.1"/>
    </source>
</evidence>